<dbReference type="SMART" id="SM00382">
    <property type="entry name" value="AAA"/>
    <property type="match status" value="1"/>
</dbReference>
<dbReference type="GO" id="GO:0016887">
    <property type="term" value="F:ATP hydrolysis activity"/>
    <property type="evidence" value="ECO:0007669"/>
    <property type="project" value="InterPro"/>
</dbReference>
<reference evidence="12" key="1">
    <citation type="submission" date="2017-09" db="EMBL/GenBank/DDBJ databases">
        <title>Depth-based differentiation of microbial function through sediment-hosted aquifers and enrichment of novel symbionts in the deep terrestrial subsurface.</title>
        <authorList>
            <person name="Probst A.J."/>
            <person name="Ladd B."/>
            <person name="Jarett J.K."/>
            <person name="Geller-Mcgrath D.E."/>
            <person name="Sieber C.M.K."/>
            <person name="Emerson J.B."/>
            <person name="Anantharaman K."/>
            <person name="Thomas B.C."/>
            <person name="Malmstrom R."/>
            <person name="Stieglmeier M."/>
            <person name="Klingl A."/>
            <person name="Woyke T."/>
            <person name="Ryan C.M."/>
            <person name="Banfield J.F."/>
        </authorList>
    </citation>
    <scope>NUCLEOTIDE SEQUENCE [LARGE SCALE GENOMIC DNA]</scope>
</reference>
<dbReference type="Proteomes" id="UP000230775">
    <property type="component" value="Unassembled WGS sequence"/>
</dbReference>
<evidence type="ECO:0000313" key="11">
    <source>
        <dbReference type="EMBL" id="PIS14619.1"/>
    </source>
</evidence>
<dbReference type="InterPro" id="IPR015854">
    <property type="entry name" value="ABC_transpr_LolD-like"/>
</dbReference>
<dbReference type="AlphaFoldDB" id="A0A2H0WRT1"/>
<dbReference type="InterPro" id="IPR003593">
    <property type="entry name" value="AAA+_ATPase"/>
</dbReference>
<dbReference type="NCBIfam" id="TIGR02673">
    <property type="entry name" value="FtsE"/>
    <property type="match status" value="1"/>
</dbReference>
<accession>A0A2H0WRT1</accession>
<keyword evidence="8 9" id="KW-0131">Cell cycle</keyword>
<keyword evidence="3 9" id="KW-1003">Cell membrane</keyword>
<comment type="caution">
    <text evidence="11">The sequence shown here is derived from an EMBL/GenBank/DDBJ whole genome shotgun (WGS) entry which is preliminary data.</text>
</comment>
<keyword evidence="7 9" id="KW-0472">Membrane</keyword>
<evidence type="ECO:0000256" key="2">
    <source>
        <dbReference type="ARBA" id="ARBA00020019"/>
    </source>
</evidence>
<evidence type="ECO:0000256" key="3">
    <source>
        <dbReference type="ARBA" id="ARBA00022475"/>
    </source>
</evidence>
<keyword evidence="5 9" id="KW-0547">Nucleotide-binding</keyword>
<dbReference type="PANTHER" id="PTHR24220">
    <property type="entry name" value="IMPORT ATP-BINDING PROTEIN"/>
    <property type="match status" value="1"/>
</dbReference>
<evidence type="ECO:0000259" key="10">
    <source>
        <dbReference type="PROSITE" id="PS50893"/>
    </source>
</evidence>
<evidence type="ECO:0000256" key="7">
    <source>
        <dbReference type="ARBA" id="ARBA00023136"/>
    </source>
</evidence>
<dbReference type="GO" id="GO:0005886">
    <property type="term" value="C:plasma membrane"/>
    <property type="evidence" value="ECO:0007669"/>
    <property type="project" value="UniProtKB-SubCell"/>
</dbReference>
<dbReference type="Pfam" id="PF00005">
    <property type="entry name" value="ABC_tran"/>
    <property type="match status" value="1"/>
</dbReference>
<dbReference type="InterPro" id="IPR005286">
    <property type="entry name" value="Cell_div_FtsE"/>
</dbReference>
<dbReference type="GO" id="GO:0051301">
    <property type="term" value="P:cell division"/>
    <property type="evidence" value="ECO:0007669"/>
    <property type="project" value="UniProtKB-UniRule"/>
</dbReference>
<dbReference type="PANTHER" id="PTHR24220:SF470">
    <property type="entry name" value="CELL DIVISION ATP-BINDING PROTEIN FTSE"/>
    <property type="match status" value="1"/>
</dbReference>
<gene>
    <name evidence="9 11" type="primary">ftsE</name>
    <name evidence="11" type="ORF">COT64_01665</name>
</gene>
<dbReference type="InterPro" id="IPR027417">
    <property type="entry name" value="P-loop_NTPase"/>
</dbReference>
<dbReference type="EMBL" id="PEZI01000037">
    <property type="protein sequence ID" value="PIS14619.1"/>
    <property type="molecule type" value="Genomic_DNA"/>
</dbReference>
<evidence type="ECO:0000256" key="4">
    <source>
        <dbReference type="ARBA" id="ARBA00022618"/>
    </source>
</evidence>
<proteinExistence type="inferred from homology"/>
<protein>
    <recommendedName>
        <fullName evidence="2 9">Cell division ATP-binding protein FtsE</fullName>
    </recommendedName>
</protein>
<name>A0A2H0WRT1_9BACT</name>
<dbReference type="InterPro" id="IPR003439">
    <property type="entry name" value="ABC_transporter-like_ATP-bd"/>
</dbReference>
<dbReference type="PROSITE" id="PS50893">
    <property type="entry name" value="ABC_TRANSPORTER_2"/>
    <property type="match status" value="1"/>
</dbReference>
<evidence type="ECO:0000256" key="9">
    <source>
        <dbReference type="RuleBase" id="RU365094"/>
    </source>
</evidence>
<dbReference type="FunFam" id="3.40.50.300:FF:000056">
    <property type="entry name" value="Cell division ATP-binding protein FtsE"/>
    <property type="match status" value="1"/>
</dbReference>
<feature type="domain" description="ABC transporter" evidence="10">
    <location>
        <begin position="2"/>
        <end position="226"/>
    </location>
</feature>
<evidence type="ECO:0000256" key="1">
    <source>
        <dbReference type="ARBA" id="ARBA00005417"/>
    </source>
</evidence>
<dbReference type="GO" id="GO:0022857">
    <property type="term" value="F:transmembrane transporter activity"/>
    <property type="evidence" value="ECO:0007669"/>
    <property type="project" value="TreeGrafter"/>
</dbReference>
<dbReference type="SUPFAM" id="SSF52540">
    <property type="entry name" value="P-loop containing nucleoside triphosphate hydrolases"/>
    <property type="match status" value="1"/>
</dbReference>
<sequence length="226" mass="25243">MISFNKVTKKFGEITALENVSFKIDKGEFVFLTGPSGAGKTTIVKILLGEYLPSSGTVEVNGEEVNKIPKRKLFLWRRKLGVIFQDYKLFSDRTVEENVSLPLLIQKKSASEIKHSVDKILSLVGLTERAKLFPPQLAGGELQRTALARALITAPEILIADEPTGNLDPQTSAEMMKLFKEINEKGTTLLMATHNKTIVDSFKTRVIELKKGQVVRDEKEGKYHKN</sequence>
<evidence type="ECO:0000313" key="12">
    <source>
        <dbReference type="Proteomes" id="UP000230775"/>
    </source>
</evidence>
<comment type="similarity">
    <text evidence="1 9">Belongs to the ABC transporter superfamily.</text>
</comment>
<evidence type="ECO:0000256" key="6">
    <source>
        <dbReference type="ARBA" id="ARBA00022840"/>
    </source>
</evidence>
<evidence type="ECO:0000256" key="5">
    <source>
        <dbReference type="ARBA" id="ARBA00022741"/>
    </source>
</evidence>
<comment type="subcellular location">
    <subcellularLocation>
        <location evidence="9">Cell membrane</location>
        <topology evidence="9">Peripheral membrane protein</topology>
        <orientation evidence="9">Cytoplasmic side</orientation>
    </subcellularLocation>
</comment>
<dbReference type="Gene3D" id="3.40.50.300">
    <property type="entry name" value="P-loop containing nucleotide triphosphate hydrolases"/>
    <property type="match status" value="1"/>
</dbReference>
<comment type="subunit">
    <text evidence="9">Homodimer. Forms a membrane-associated complex with FtsX.</text>
</comment>
<evidence type="ECO:0000256" key="8">
    <source>
        <dbReference type="ARBA" id="ARBA00023306"/>
    </source>
</evidence>
<keyword evidence="6 9" id="KW-0067">ATP-binding</keyword>
<organism evidence="11 12">
    <name type="scientific">Candidatus Shapirobacteria bacterium CG09_land_8_20_14_0_10_39_12</name>
    <dbReference type="NCBI Taxonomy" id="1974885"/>
    <lineage>
        <taxon>Bacteria</taxon>
        <taxon>Candidatus Shapironibacteriota</taxon>
    </lineage>
</organism>
<keyword evidence="4 9" id="KW-0132">Cell division</keyword>
<comment type="function">
    <text evidence="9">Part of the ABC transporter FtsEX involved in cellular division.</text>
</comment>
<dbReference type="GO" id="GO:0005524">
    <property type="term" value="F:ATP binding"/>
    <property type="evidence" value="ECO:0007669"/>
    <property type="project" value="UniProtKB-UniRule"/>
</dbReference>